<protein>
    <submittedName>
        <fullName evidence="1">Dihydrodipicolinate synthase</fullName>
        <ecNumber evidence="1">4.3.3.7</ecNumber>
    </submittedName>
</protein>
<dbReference type="EC" id="4.3.3.7" evidence="1"/>
<organism evidence="1">
    <name type="scientific">mine drainage metagenome</name>
    <dbReference type="NCBI Taxonomy" id="410659"/>
    <lineage>
        <taxon>unclassified sequences</taxon>
        <taxon>metagenomes</taxon>
        <taxon>ecological metagenomes</taxon>
    </lineage>
</organism>
<dbReference type="Pfam" id="PF00701">
    <property type="entry name" value="DHDPS"/>
    <property type="match status" value="1"/>
</dbReference>
<evidence type="ECO:0000313" key="1">
    <source>
        <dbReference type="EMBL" id="EQD77224.1"/>
    </source>
</evidence>
<keyword evidence="1" id="KW-0456">Lyase</keyword>
<sequence length="204" mass="22754">MTKTEEQVIDWVSRVAEQVDIGIAFYNSPQFGTVLSAKAMSRMADLGTLIAIKEASFNLQLSLDTHLEAGAKAVVSMPDEEIFFVGEPYGIHQQVMFANTSDWRFDTPSSNHYVRFIDLATQGHWDEARSVYEKIRPLKAVSRKWWGRIAGRTGGALPVQMVKFWGELMGMAGGPVRAPLLSLTPAEREEMQRDLAHLGLTKSP</sequence>
<reference evidence="1" key="1">
    <citation type="submission" date="2013-08" db="EMBL/GenBank/DDBJ databases">
        <authorList>
            <person name="Mendez C."/>
            <person name="Richter M."/>
            <person name="Ferrer M."/>
            <person name="Sanchez J."/>
        </authorList>
    </citation>
    <scope>NUCLEOTIDE SEQUENCE</scope>
</reference>
<dbReference type="AlphaFoldDB" id="T1D705"/>
<dbReference type="SUPFAM" id="SSF51569">
    <property type="entry name" value="Aldolase"/>
    <property type="match status" value="1"/>
</dbReference>
<dbReference type="CDD" id="cd00408">
    <property type="entry name" value="DHDPS-like"/>
    <property type="match status" value="1"/>
</dbReference>
<comment type="caution">
    <text evidence="1">The sequence shown here is derived from an EMBL/GenBank/DDBJ whole genome shotgun (WGS) entry which is preliminary data.</text>
</comment>
<dbReference type="EMBL" id="AUZY01000846">
    <property type="protein sequence ID" value="EQD77224.1"/>
    <property type="molecule type" value="Genomic_DNA"/>
</dbReference>
<dbReference type="InterPro" id="IPR002220">
    <property type="entry name" value="DapA-like"/>
</dbReference>
<gene>
    <name evidence="1" type="ORF">B1B_01181</name>
</gene>
<name>T1D705_9ZZZZ</name>
<dbReference type="Gene3D" id="3.20.20.70">
    <property type="entry name" value="Aldolase class I"/>
    <property type="match status" value="1"/>
</dbReference>
<reference evidence="1" key="2">
    <citation type="journal article" date="2014" name="ISME J.">
        <title>Microbial stratification in low pH oxic and suboxic macroscopic growths along an acid mine drainage.</title>
        <authorList>
            <person name="Mendez-Garcia C."/>
            <person name="Mesa V."/>
            <person name="Sprenger R.R."/>
            <person name="Richter M."/>
            <person name="Diez M.S."/>
            <person name="Solano J."/>
            <person name="Bargiela R."/>
            <person name="Golyshina O.V."/>
            <person name="Manteca A."/>
            <person name="Ramos J.L."/>
            <person name="Gallego J.R."/>
            <person name="Llorente I."/>
            <person name="Martins Dos Santos V.A."/>
            <person name="Jensen O.N."/>
            <person name="Pelaez A.I."/>
            <person name="Sanchez J."/>
            <person name="Ferrer M."/>
        </authorList>
    </citation>
    <scope>NUCLEOTIDE SEQUENCE</scope>
</reference>
<dbReference type="GO" id="GO:0008840">
    <property type="term" value="F:4-hydroxy-tetrahydrodipicolinate synthase activity"/>
    <property type="evidence" value="ECO:0007669"/>
    <property type="project" value="UniProtKB-EC"/>
</dbReference>
<dbReference type="InterPro" id="IPR013785">
    <property type="entry name" value="Aldolase_TIM"/>
</dbReference>
<accession>T1D705</accession>
<proteinExistence type="predicted"/>